<dbReference type="AlphaFoldDB" id="A0A327ZUQ1"/>
<dbReference type="NCBIfam" id="NF045774">
    <property type="entry name" value="cytochro_C551"/>
    <property type="match status" value="1"/>
</dbReference>
<evidence type="ECO:0000256" key="1">
    <source>
        <dbReference type="ARBA" id="ARBA00022448"/>
    </source>
</evidence>
<dbReference type="PIRSF" id="PIRSF000025">
    <property type="entry name" value="Cytc_Bsub_c550"/>
    <property type="match status" value="1"/>
</dbReference>
<feature type="binding site" description="axial binding residue" evidence="7">
    <location>
        <position position="49"/>
    </location>
    <ligand>
        <name>heme c</name>
        <dbReference type="ChEBI" id="CHEBI:61717"/>
    </ligand>
    <ligandPart>
        <name>Fe</name>
        <dbReference type="ChEBI" id="CHEBI:18248"/>
    </ligandPart>
</feature>
<dbReference type="EMBL" id="PZJH01000001">
    <property type="protein sequence ID" value="RAK46130.1"/>
    <property type="molecule type" value="Genomic_DNA"/>
</dbReference>
<reference evidence="9 10" key="1">
    <citation type="journal article" date="2018" name="Front. Microbiol.">
        <title>Description and Comparative Genomics of Macrococcus caseolyticus subsp. hominis subsp. nov., Macrococcus goetzii sp. nov., Macrococcus epidermidis sp. nov., and Macrococcus bohemicus sp. nov., Novel Macrococci From Human Clinical Material With Virulence Potential and Suspected Uptake of Foreign DNA by Natural Transformation.</title>
        <authorList>
            <person name="Maslanova I."/>
            <person name="Wertheimer Z."/>
            <person name="Sedlacek I."/>
            <person name="Svec P."/>
            <person name="Indrakova A."/>
            <person name="Kovarovic V."/>
            <person name="Schumann P."/>
            <person name="Sproer C."/>
            <person name="Kralova S."/>
            <person name="Sedo O."/>
            <person name="Kristofova L."/>
            <person name="Vrbovska V."/>
            <person name="Fuzik T."/>
            <person name="Petras P."/>
            <person name="Zdrahal Z."/>
            <person name="Ruzickova V."/>
            <person name="Doskar J."/>
            <person name="Pantucek R."/>
        </authorList>
    </citation>
    <scope>NUCLEOTIDE SEQUENCE [LARGE SCALE GENOMIC DNA]</scope>
    <source>
        <strain evidence="9 10">01/688</strain>
    </source>
</reference>
<evidence type="ECO:0000256" key="6">
    <source>
        <dbReference type="PIRSR" id="PIRSR000025-1"/>
    </source>
</evidence>
<dbReference type="PROSITE" id="PS51257">
    <property type="entry name" value="PROKAR_LIPOPROTEIN"/>
    <property type="match status" value="1"/>
</dbReference>
<feature type="domain" description="Cytochrome c" evidence="8">
    <location>
        <begin position="31"/>
        <end position="105"/>
    </location>
</feature>
<keyword evidence="2 6" id="KW-0349">Heme</keyword>
<evidence type="ECO:0000256" key="3">
    <source>
        <dbReference type="ARBA" id="ARBA00022723"/>
    </source>
</evidence>
<dbReference type="Pfam" id="PF13442">
    <property type="entry name" value="Cytochrome_CBB3"/>
    <property type="match status" value="1"/>
</dbReference>
<feature type="binding site" description="covalent" evidence="6">
    <location>
        <position position="48"/>
    </location>
    <ligand>
        <name>heme c</name>
        <dbReference type="ChEBI" id="CHEBI:61717"/>
    </ligand>
</feature>
<dbReference type="InterPro" id="IPR012218">
    <property type="entry name" value="Cyt_c_BACSU-c550-type"/>
</dbReference>
<comment type="PTM">
    <text evidence="6">Binds 1 heme c group covalently per subunit.</text>
</comment>
<dbReference type="InterPro" id="IPR036909">
    <property type="entry name" value="Cyt_c-like_dom_sf"/>
</dbReference>
<evidence type="ECO:0000256" key="7">
    <source>
        <dbReference type="PIRSR" id="PIRSR000025-2"/>
    </source>
</evidence>
<name>A0A327ZUQ1_9STAP</name>
<dbReference type="PANTHER" id="PTHR37823">
    <property type="entry name" value="CYTOCHROME C-553-LIKE"/>
    <property type="match status" value="1"/>
</dbReference>
<gene>
    <name evidence="9" type="ORF">BHU61_01395</name>
</gene>
<evidence type="ECO:0000259" key="8">
    <source>
        <dbReference type="PROSITE" id="PS51007"/>
    </source>
</evidence>
<dbReference type="GO" id="GO:0009055">
    <property type="term" value="F:electron transfer activity"/>
    <property type="evidence" value="ECO:0007669"/>
    <property type="project" value="InterPro"/>
</dbReference>
<evidence type="ECO:0000313" key="10">
    <source>
        <dbReference type="Proteomes" id="UP000249808"/>
    </source>
</evidence>
<keyword evidence="3 7" id="KW-0479">Metal-binding</keyword>
<comment type="caution">
    <text evidence="9">The sequence shown here is derived from an EMBL/GenBank/DDBJ whole genome shotgun (WGS) entry which is preliminary data.</text>
</comment>
<dbReference type="GO" id="GO:0020037">
    <property type="term" value="F:heme binding"/>
    <property type="evidence" value="ECO:0007669"/>
    <property type="project" value="InterPro"/>
</dbReference>
<feature type="binding site" description="axial binding residue" evidence="7">
    <location>
        <position position="84"/>
    </location>
    <ligand>
        <name>heme c</name>
        <dbReference type="ChEBI" id="CHEBI:61717"/>
    </ligand>
    <ligandPart>
        <name>Fe</name>
        <dbReference type="ChEBI" id="CHEBI:18248"/>
    </ligandPart>
</feature>
<dbReference type="Gene3D" id="1.10.760.10">
    <property type="entry name" value="Cytochrome c-like domain"/>
    <property type="match status" value="1"/>
</dbReference>
<dbReference type="InterPro" id="IPR054782">
    <property type="entry name" value="Cytochro_C551"/>
</dbReference>
<accession>A0A327ZUQ1</accession>
<evidence type="ECO:0000256" key="4">
    <source>
        <dbReference type="ARBA" id="ARBA00022982"/>
    </source>
</evidence>
<dbReference type="GeneID" id="99097051"/>
<proteinExistence type="predicted"/>
<dbReference type="RefSeq" id="WP_096077097.1">
    <property type="nucleotide sequence ID" value="NZ_CP073819.1"/>
</dbReference>
<dbReference type="InterPro" id="IPR009056">
    <property type="entry name" value="Cyt_c-like_dom"/>
</dbReference>
<keyword evidence="5 7" id="KW-0408">Iron</keyword>
<keyword evidence="10" id="KW-1185">Reference proteome</keyword>
<dbReference type="GO" id="GO:0005506">
    <property type="term" value="F:iron ion binding"/>
    <property type="evidence" value="ECO:0007669"/>
    <property type="project" value="InterPro"/>
</dbReference>
<dbReference type="PROSITE" id="PS51007">
    <property type="entry name" value="CYTC"/>
    <property type="match status" value="1"/>
</dbReference>
<sequence>MKKLFTGLALSALVLGACGNGEEEKTTDKTTSNDPGREAFANSSCIGCHGKDLEGGSGPNLTKVGGKYSEQEILEIIKNGKGSMPKNLVEGKDAENIAKYLAKQK</sequence>
<keyword evidence="4" id="KW-0249">Electron transport</keyword>
<evidence type="ECO:0000256" key="2">
    <source>
        <dbReference type="ARBA" id="ARBA00022617"/>
    </source>
</evidence>
<dbReference type="InterPro" id="IPR051811">
    <property type="entry name" value="Cytochrome_c550/c551-like"/>
</dbReference>
<dbReference type="PANTHER" id="PTHR37823:SF3">
    <property type="entry name" value="CYTOCHROME C-551"/>
    <property type="match status" value="1"/>
</dbReference>
<organism evidence="9 10">
    <name type="scientific">Macrococcus epidermidis</name>
    <dbReference type="NCBI Taxonomy" id="1902580"/>
    <lineage>
        <taxon>Bacteria</taxon>
        <taxon>Bacillati</taxon>
        <taxon>Bacillota</taxon>
        <taxon>Bacilli</taxon>
        <taxon>Bacillales</taxon>
        <taxon>Staphylococcaceae</taxon>
        <taxon>Macrococcus</taxon>
    </lineage>
</organism>
<feature type="binding site" description="covalent" evidence="6">
    <location>
        <position position="45"/>
    </location>
    <ligand>
        <name>heme c</name>
        <dbReference type="ChEBI" id="CHEBI:61717"/>
    </ligand>
</feature>
<protein>
    <submittedName>
        <fullName evidence="9">Cytochrome c</fullName>
    </submittedName>
</protein>
<dbReference type="SUPFAM" id="SSF46626">
    <property type="entry name" value="Cytochrome c"/>
    <property type="match status" value="1"/>
</dbReference>
<evidence type="ECO:0000313" key="9">
    <source>
        <dbReference type="EMBL" id="RAK46130.1"/>
    </source>
</evidence>
<evidence type="ECO:0000256" key="5">
    <source>
        <dbReference type="ARBA" id="ARBA00023004"/>
    </source>
</evidence>
<keyword evidence="1" id="KW-0813">Transport</keyword>
<dbReference type="GO" id="GO:0016020">
    <property type="term" value="C:membrane"/>
    <property type="evidence" value="ECO:0007669"/>
    <property type="project" value="InterPro"/>
</dbReference>
<dbReference type="Proteomes" id="UP000249808">
    <property type="component" value="Unassembled WGS sequence"/>
</dbReference>